<sequence length="119" mass="12524">MQFNIAKLFALASATAVVCSNAAVVDKRDAEFKMGELFSRPNGVSSIYVINQSIVPTGCINLPSNVENRAQSISVVNGIVCKFFTIPNCGGNSITVGSPVVNLPFAFANAITSYSCNTV</sequence>
<evidence type="ECO:0000313" key="2">
    <source>
        <dbReference type="EMBL" id="KAK7682534.1"/>
    </source>
</evidence>
<reference evidence="2 3" key="1">
    <citation type="submission" date="2022-09" db="EMBL/GenBank/DDBJ databases">
        <authorList>
            <person name="Palmer J.M."/>
        </authorList>
    </citation>
    <scope>NUCLEOTIDE SEQUENCE [LARGE SCALE GENOMIC DNA]</scope>
    <source>
        <strain evidence="2 3">DSM 7382</strain>
    </source>
</reference>
<keyword evidence="1" id="KW-0732">Signal</keyword>
<comment type="caution">
    <text evidence="2">The sequence shown here is derived from an EMBL/GenBank/DDBJ whole genome shotgun (WGS) entry which is preliminary data.</text>
</comment>
<gene>
    <name evidence="2" type="ORF">QCA50_014334</name>
</gene>
<accession>A0AAW0FU37</accession>
<dbReference type="Proteomes" id="UP001385951">
    <property type="component" value="Unassembled WGS sequence"/>
</dbReference>
<dbReference type="Gene3D" id="2.60.20.10">
    <property type="entry name" value="Crystallins"/>
    <property type="match status" value="1"/>
</dbReference>
<evidence type="ECO:0000313" key="3">
    <source>
        <dbReference type="Proteomes" id="UP001385951"/>
    </source>
</evidence>
<feature type="chain" id="PRO_5043844304" evidence="1">
    <location>
        <begin position="23"/>
        <end position="119"/>
    </location>
</feature>
<evidence type="ECO:0000256" key="1">
    <source>
        <dbReference type="SAM" id="SignalP"/>
    </source>
</evidence>
<dbReference type="EMBL" id="JASBNA010000035">
    <property type="protein sequence ID" value="KAK7682534.1"/>
    <property type="molecule type" value="Genomic_DNA"/>
</dbReference>
<proteinExistence type="predicted"/>
<feature type="signal peptide" evidence="1">
    <location>
        <begin position="1"/>
        <end position="22"/>
    </location>
</feature>
<dbReference type="AlphaFoldDB" id="A0AAW0FU37"/>
<keyword evidence="3" id="KW-1185">Reference proteome</keyword>
<protein>
    <submittedName>
        <fullName evidence="2">Uncharacterized protein</fullName>
    </submittedName>
</protein>
<organism evidence="2 3">
    <name type="scientific">Cerrena zonata</name>
    <dbReference type="NCBI Taxonomy" id="2478898"/>
    <lineage>
        <taxon>Eukaryota</taxon>
        <taxon>Fungi</taxon>
        <taxon>Dikarya</taxon>
        <taxon>Basidiomycota</taxon>
        <taxon>Agaricomycotina</taxon>
        <taxon>Agaricomycetes</taxon>
        <taxon>Polyporales</taxon>
        <taxon>Cerrenaceae</taxon>
        <taxon>Cerrena</taxon>
    </lineage>
</organism>
<name>A0AAW0FU37_9APHY</name>